<name>A0A314LG42_NICAT</name>
<feature type="compositionally biased region" description="Basic residues" evidence="1">
    <location>
        <begin position="1"/>
        <end position="12"/>
    </location>
</feature>
<accession>A0A314LG42</accession>
<protein>
    <submittedName>
        <fullName evidence="2">Uncharacterized protein</fullName>
    </submittedName>
</protein>
<evidence type="ECO:0000256" key="1">
    <source>
        <dbReference type="SAM" id="MobiDB-lite"/>
    </source>
</evidence>
<feature type="compositionally biased region" description="Polar residues" evidence="1">
    <location>
        <begin position="71"/>
        <end position="80"/>
    </location>
</feature>
<dbReference type="Gramene" id="OIT40576">
    <property type="protein sequence ID" value="OIT40576"/>
    <property type="gene ID" value="A4A49_65869"/>
</dbReference>
<evidence type="ECO:0000313" key="3">
    <source>
        <dbReference type="Proteomes" id="UP000187609"/>
    </source>
</evidence>
<feature type="compositionally biased region" description="Polar residues" evidence="1">
    <location>
        <begin position="89"/>
        <end position="101"/>
    </location>
</feature>
<feature type="compositionally biased region" description="Low complexity" evidence="1">
    <location>
        <begin position="196"/>
        <end position="211"/>
    </location>
</feature>
<feature type="region of interest" description="Disordered" evidence="1">
    <location>
        <begin position="70"/>
        <end position="105"/>
    </location>
</feature>
<proteinExistence type="predicted"/>
<dbReference type="EMBL" id="MJEQ01000015">
    <property type="protein sequence ID" value="OIT40576.1"/>
    <property type="molecule type" value="Genomic_DNA"/>
</dbReference>
<sequence length="272" mass="29560">MARGRGRPRGRPRLQPLAGGGNLAKTNMQPEKTPVASVEKITVSLEENQQRTHASRGMIQAAAKRLDLSVSPISSNQNGKSTEKIADLASTSKEPVSTSKEPANMSKAVHDLAPVIEEKAEKPAWTSLFVDENVHNQHEKPRRIKGPVAPLSVQAGPQQAEKVMQEWRVKKIADIKDPPAVIVGADQQEKESNGKQPTDQTQQPMSQTQQPITKNGEQTPEKEIPSLELSCPREFPTLATSILRNNRAGEYTGGKGIQQCLPMANSGPPILV</sequence>
<evidence type="ECO:0000313" key="2">
    <source>
        <dbReference type="EMBL" id="OIT40576.1"/>
    </source>
</evidence>
<comment type="caution">
    <text evidence="2">The sequence shown here is derived from an EMBL/GenBank/DDBJ whole genome shotgun (WGS) entry which is preliminary data.</text>
</comment>
<feature type="region of interest" description="Disordered" evidence="1">
    <location>
        <begin position="253"/>
        <end position="272"/>
    </location>
</feature>
<gene>
    <name evidence="2" type="ORF">A4A49_65869</name>
</gene>
<dbReference type="AlphaFoldDB" id="A0A314LG42"/>
<reference evidence="2" key="1">
    <citation type="submission" date="2016-11" db="EMBL/GenBank/DDBJ databases">
        <title>The genome of Nicotiana attenuata.</title>
        <authorList>
            <person name="Xu S."/>
            <person name="Brockmoeller T."/>
            <person name="Gaquerel E."/>
            <person name="Navarro A."/>
            <person name="Kuhl H."/>
            <person name="Gase K."/>
            <person name="Ling Z."/>
            <person name="Zhou W."/>
            <person name="Kreitzer C."/>
            <person name="Stanke M."/>
            <person name="Tang H."/>
            <person name="Lyons E."/>
            <person name="Pandey P."/>
            <person name="Pandey S.P."/>
            <person name="Timmermann B."/>
            <person name="Baldwin I.T."/>
        </authorList>
    </citation>
    <scope>NUCLEOTIDE SEQUENCE [LARGE SCALE GENOMIC DNA]</scope>
    <source>
        <strain evidence="2">UT</strain>
    </source>
</reference>
<feature type="region of interest" description="Disordered" evidence="1">
    <location>
        <begin position="1"/>
        <end position="36"/>
    </location>
</feature>
<feature type="region of interest" description="Disordered" evidence="1">
    <location>
        <begin position="136"/>
        <end position="159"/>
    </location>
</feature>
<feature type="region of interest" description="Disordered" evidence="1">
    <location>
        <begin position="175"/>
        <end position="232"/>
    </location>
</feature>
<keyword evidence="3" id="KW-1185">Reference proteome</keyword>
<organism evidence="2 3">
    <name type="scientific">Nicotiana attenuata</name>
    <name type="common">Coyote tobacco</name>
    <dbReference type="NCBI Taxonomy" id="49451"/>
    <lineage>
        <taxon>Eukaryota</taxon>
        <taxon>Viridiplantae</taxon>
        <taxon>Streptophyta</taxon>
        <taxon>Embryophyta</taxon>
        <taxon>Tracheophyta</taxon>
        <taxon>Spermatophyta</taxon>
        <taxon>Magnoliopsida</taxon>
        <taxon>eudicotyledons</taxon>
        <taxon>Gunneridae</taxon>
        <taxon>Pentapetalae</taxon>
        <taxon>asterids</taxon>
        <taxon>lamiids</taxon>
        <taxon>Solanales</taxon>
        <taxon>Solanaceae</taxon>
        <taxon>Nicotianoideae</taxon>
        <taxon>Nicotianeae</taxon>
        <taxon>Nicotiana</taxon>
    </lineage>
</organism>
<dbReference type="Proteomes" id="UP000187609">
    <property type="component" value="Unassembled WGS sequence"/>
</dbReference>